<dbReference type="PANTHER" id="PTHR37984">
    <property type="entry name" value="PROTEIN CBG26694"/>
    <property type="match status" value="1"/>
</dbReference>
<dbReference type="InterPro" id="IPR043502">
    <property type="entry name" value="DNA/RNA_pol_sf"/>
</dbReference>
<evidence type="ECO:0008006" key="3">
    <source>
        <dbReference type="Google" id="ProtNLM"/>
    </source>
</evidence>
<dbReference type="InterPro" id="IPR050951">
    <property type="entry name" value="Retrovirus_Pol_polyprotein"/>
</dbReference>
<dbReference type="PANTHER" id="PTHR37984:SF5">
    <property type="entry name" value="PROTEIN NYNRIN-LIKE"/>
    <property type="match status" value="1"/>
</dbReference>
<dbReference type="Proteomes" id="UP001454036">
    <property type="component" value="Unassembled WGS sequence"/>
</dbReference>
<evidence type="ECO:0000313" key="1">
    <source>
        <dbReference type="EMBL" id="GAA0145634.1"/>
    </source>
</evidence>
<gene>
    <name evidence="1" type="ORF">LIER_05786</name>
</gene>
<protein>
    <recommendedName>
        <fullName evidence="3">Reverse transcriptase</fullName>
    </recommendedName>
</protein>
<accession>A0AAV3P1S5</accession>
<dbReference type="InterPro" id="IPR043128">
    <property type="entry name" value="Rev_trsase/Diguanyl_cyclase"/>
</dbReference>
<dbReference type="Gene3D" id="3.30.70.270">
    <property type="match status" value="1"/>
</dbReference>
<dbReference type="EMBL" id="BAABME010000809">
    <property type="protein sequence ID" value="GAA0145634.1"/>
    <property type="molecule type" value="Genomic_DNA"/>
</dbReference>
<organism evidence="1 2">
    <name type="scientific">Lithospermum erythrorhizon</name>
    <name type="common">Purple gromwell</name>
    <name type="synonym">Lithospermum officinale var. erythrorhizon</name>
    <dbReference type="NCBI Taxonomy" id="34254"/>
    <lineage>
        <taxon>Eukaryota</taxon>
        <taxon>Viridiplantae</taxon>
        <taxon>Streptophyta</taxon>
        <taxon>Embryophyta</taxon>
        <taxon>Tracheophyta</taxon>
        <taxon>Spermatophyta</taxon>
        <taxon>Magnoliopsida</taxon>
        <taxon>eudicotyledons</taxon>
        <taxon>Gunneridae</taxon>
        <taxon>Pentapetalae</taxon>
        <taxon>asterids</taxon>
        <taxon>lamiids</taxon>
        <taxon>Boraginales</taxon>
        <taxon>Boraginaceae</taxon>
        <taxon>Boraginoideae</taxon>
        <taxon>Lithospermeae</taxon>
        <taxon>Lithospermum</taxon>
    </lineage>
</organism>
<keyword evidence="2" id="KW-1185">Reference proteome</keyword>
<comment type="caution">
    <text evidence="1">The sequence shown here is derived from an EMBL/GenBank/DDBJ whole genome shotgun (WGS) entry which is preliminary data.</text>
</comment>
<proteinExistence type="predicted"/>
<reference evidence="1 2" key="1">
    <citation type="submission" date="2024-01" db="EMBL/GenBank/DDBJ databases">
        <title>The complete chloroplast genome sequence of Lithospermum erythrorhizon: insights into the phylogenetic relationship among Boraginaceae species and the maternal lineages of purple gromwells.</title>
        <authorList>
            <person name="Okada T."/>
            <person name="Watanabe K."/>
        </authorList>
    </citation>
    <scope>NUCLEOTIDE SEQUENCE [LARGE SCALE GENOMIC DNA]</scope>
</reference>
<evidence type="ECO:0000313" key="2">
    <source>
        <dbReference type="Proteomes" id="UP001454036"/>
    </source>
</evidence>
<name>A0AAV3P1S5_LITER</name>
<dbReference type="SUPFAM" id="SSF56672">
    <property type="entry name" value="DNA/RNA polymerases"/>
    <property type="match status" value="1"/>
</dbReference>
<dbReference type="AlphaFoldDB" id="A0AAV3P1S5"/>
<sequence>MLIKSLEVEDHEANLRESFENLRRNKLRRNPNKYVFRVTSGKFLGYMISQTWMEPNPDKITAVHAMQSPKTQKEAQSFTSIIAP</sequence>